<dbReference type="Proteomes" id="UP000190852">
    <property type="component" value="Unassembled WGS sequence"/>
</dbReference>
<protein>
    <submittedName>
        <fullName evidence="2">Lysophospholipase L1</fullName>
    </submittedName>
</protein>
<dbReference type="RefSeq" id="WP_079683319.1">
    <property type="nucleotide sequence ID" value="NZ_FUYQ01000011.1"/>
</dbReference>
<dbReference type="GO" id="GO:0004622">
    <property type="term" value="F:phosphatidylcholine lysophospholipase activity"/>
    <property type="evidence" value="ECO:0007669"/>
    <property type="project" value="TreeGrafter"/>
</dbReference>
<dbReference type="EMBL" id="FUYQ01000011">
    <property type="protein sequence ID" value="SKB56316.1"/>
    <property type="molecule type" value="Genomic_DNA"/>
</dbReference>
<evidence type="ECO:0000313" key="3">
    <source>
        <dbReference type="Proteomes" id="UP000190852"/>
    </source>
</evidence>
<organism evidence="2 3">
    <name type="scientific">Parabacteroides chartae</name>
    <dbReference type="NCBI Taxonomy" id="1037355"/>
    <lineage>
        <taxon>Bacteria</taxon>
        <taxon>Pseudomonadati</taxon>
        <taxon>Bacteroidota</taxon>
        <taxon>Bacteroidia</taxon>
        <taxon>Bacteroidales</taxon>
        <taxon>Tannerellaceae</taxon>
        <taxon>Parabacteroides</taxon>
    </lineage>
</organism>
<keyword evidence="3" id="KW-1185">Reference proteome</keyword>
<dbReference type="SUPFAM" id="SSF52266">
    <property type="entry name" value="SGNH hydrolase"/>
    <property type="match status" value="1"/>
</dbReference>
<accession>A0A1T5CAD9</accession>
<dbReference type="CDD" id="cd01834">
    <property type="entry name" value="SGNH_hydrolase_like_2"/>
    <property type="match status" value="1"/>
</dbReference>
<dbReference type="InterPro" id="IPR013830">
    <property type="entry name" value="SGNH_hydro"/>
</dbReference>
<dbReference type="AlphaFoldDB" id="A0A1T5CAD9"/>
<dbReference type="PROSITE" id="PS51318">
    <property type="entry name" value="TAT"/>
    <property type="match status" value="1"/>
</dbReference>
<reference evidence="3" key="1">
    <citation type="submission" date="2017-02" db="EMBL/GenBank/DDBJ databases">
        <authorList>
            <person name="Varghese N."/>
            <person name="Submissions S."/>
        </authorList>
    </citation>
    <scope>NUCLEOTIDE SEQUENCE [LARGE SCALE GENOMIC DNA]</scope>
    <source>
        <strain evidence="3">DSM 24967</strain>
    </source>
</reference>
<gene>
    <name evidence="2" type="ORF">SAMN05660349_01783</name>
</gene>
<name>A0A1T5CAD9_9BACT</name>
<dbReference type="InterPro" id="IPR051532">
    <property type="entry name" value="Ester_Hydrolysis_Enzymes"/>
</dbReference>
<evidence type="ECO:0000259" key="1">
    <source>
        <dbReference type="Pfam" id="PF13472"/>
    </source>
</evidence>
<dbReference type="PANTHER" id="PTHR30383:SF5">
    <property type="entry name" value="SGNH HYDROLASE-TYPE ESTERASE DOMAIN-CONTAINING PROTEIN"/>
    <property type="match status" value="1"/>
</dbReference>
<dbReference type="InterPro" id="IPR006311">
    <property type="entry name" value="TAT_signal"/>
</dbReference>
<dbReference type="Gene3D" id="3.40.50.1110">
    <property type="entry name" value="SGNH hydrolase"/>
    <property type="match status" value="1"/>
</dbReference>
<evidence type="ECO:0000313" key="2">
    <source>
        <dbReference type="EMBL" id="SKB56316.1"/>
    </source>
</evidence>
<sequence>MKDTRRDFLKKGMAAGMGALFIPELAKAAVANQTAVKAAPLKLKKDAVILFQGDSITDAGRDKANNRCNTLEQLGYGYSLFTATSILEKHAASQPKIYNKGISGNKVFQLRERWEMDCLALQPDVLSILIGVNDYWHTLSGGYKGTVEIYENDLRDLLKYTKEKLPNVRFVICEPFALKGGSAIENERWFPMFDAYRVVAAKLAKEFDAIFVPFQSGFDAAMKVAPARYWAGDGVHPDLPGRQLMANMWLEATGLK</sequence>
<dbReference type="Pfam" id="PF13472">
    <property type="entry name" value="Lipase_GDSL_2"/>
    <property type="match status" value="1"/>
</dbReference>
<proteinExistence type="predicted"/>
<feature type="domain" description="SGNH hydrolase-type esterase" evidence="1">
    <location>
        <begin position="53"/>
        <end position="243"/>
    </location>
</feature>
<dbReference type="InterPro" id="IPR036514">
    <property type="entry name" value="SGNH_hydro_sf"/>
</dbReference>
<dbReference type="PANTHER" id="PTHR30383">
    <property type="entry name" value="THIOESTERASE 1/PROTEASE 1/LYSOPHOSPHOLIPASE L1"/>
    <property type="match status" value="1"/>
</dbReference>